<keyword evidence="10" id="KW-0067">ATP-binding</keyword>
<evidence type="ECO:0000256" key="15">
    <source>
        <dbReference type="ARBA" id="ARBA00023306"/>
    </source>
</evidence>
<evidence type="ECO:0000256" key="10">
    <source>
        <dbReference type="ARBA" id="ARBA00022840"/>
    </source>
</evidence>
<evidence type="ECO:0000313" key="24">
    <source>
        <dbReference type="Proteomes" id="UP001217582"/>
    </source>
</evidence>
<keyword evidence="11" id="KW-0408">Iron</keyword>
<keyword evidence="9 23" id="KW-0347">Helicase</keyword>
<evidence type="ECO:0000256" key="2">
    <source>
        <dbReference type="ARBA" id="ARBA00004123"/>
    </source>
</evidence>
<dbReference type="GO" id="GO:0016818">
    <property type="term" value="F:hydrolase activity, acting on acid anhydrides, in phosphorus-containing anhydrides"/>
    <property type="evidence" value="ECO:0007669"/>
    <property type="project" value="InterPro"/>
</dbReference>
<keyword evidence="24" id="KW-1185">Reference proteome</keyword>
<evidence type="ECO:0000256" key="4">
    <source>
        <dbReference type="ARBA" id="ARBA00016387"/>
    </source>
</evidence>
<dbReference type="GO" id="GO:0046872">
    <property type="term" value="F:metal ion binding"/>
    <property type="evidence" value="ECO:0007669"/>
    <property type="project" value="UniProtKB-KW"/>
</dbReference>
<gene>
    <name evidence="23" type="primary">CHL1</name>
    <name evidence="23" type="ORF">MARU1_003155</name>
</gene>
<dbReference type="InterPro" id="IPR045028">
    <property type="entry name" value="DinG/Rad3-like"/>
</dbReference>
<dbReference type="GO" id="GO:0043139">
    <property type="term" value="F:5'-3' DNA helicase activity"/>
    <property type="evidence" value="ECO:0007669"/>
    <property type="project" value="UniProtKB-EC"/>
</dbReference>
<evidence type="ECO:0000259" key="22">
    <source>
        <dbReference type="PROSITE" id="PS51193"/>
    </source>
</evidence>
<keyword evidence="14" id="KW-0539">Nucleus</keyword>
<protein>
    <recommendedName>
        <fullName evidence="5">ATP-dependent DNA helicase CHL1</fullName>
        <ecNumber evidence="17">5.6.2.3</ecNumber>
    </recommendedName>
    <alternativeName>
        <fullName evidence="4">ATP-dependent DNA helicase chl1</fullName>
    </alternativeName>
    <alternativeName>
        <fullName evidence="16">Chromosome loss protein 1</fullName>
    </alternativeName>
    <alternativeName>
        <fullName evidence="18 19">DNA 5'-3' helicase CHL1</fullName>
    </alternativeName>
</protein>
<dbReference type="PANTHER" id="PTHR11472:SF41">
    <property type="entry name" value="ATP-DEPENDENT DNA HELICASE DDX11-RELATED"/>
    <property type="match status" value="1"/>
</dbReference>
<dbReference type="InterPro" id="IPR014013">
    <property type="entry name" value="Helic_SF1/SF2_ATP-bd_DinG/Rad3"/>
</dbReference>
<dbReference type="InterPro" id="IPR010614">
    <property type="entry name" value="RAD3-like_helicase_DEAD"/>
</dbReference>
<dbReference type="Gene3D" id="3.40.50.300">
    <property type="entry name" value="P-loop containing nucleotide triphosphate hydrolases"/>
    <property type="match status" value="3"/>
</dbReference>
<dbReference type="AlphaFoldDB" id="A0AAJ6CP23"/>
<dbReference type="PROSITE" id="PS00690">
    <property type="entry name" value="DEAH_ATP_HELICASE"/>
    <property type="match status" value="1"/>
</dbReference>
<evidence type="ECO:0000256" key="5">
    <source>
        <dbReference type="ARBA" id="ARBA00017386"/>
    </source>
</evidence>
<dbReference type="EC" id="5.6.2.3" evidence="17"/>
<dbReference type="GO" id="GO:0005634">
    <property type="term" value="C:nucleus"/>
    <property type="evidence" value="ECO:0007669"/>
    <property type="project" value="UniProtKB-SubCell"/>
</dbReference>
<evidence type="ECO:0000313" key="23">
    <source>
        <dbReference type="EMBL" id="WFD17108.1"/>
    </source>
</evidence>
<dbReference type="CDD" id="cd18788">
    <property type="entry name" value="SF2_C_XPD"/>
    <property type="match status" value="1"/>
</dbReference>
<evidence type="ECO:0000256" key="16">
    <source>
        <dbReference type="ARBA" id="ARBA00029709"/>
    </source>
</evidence>
<evidence type="ECO:0000256" key="17">
    <source>
        <dbReference type="ARBA" id="ARBA00044969"/>
    </source>
</evidence>
<evidence type="ECO:0000256" key="9">
    <source>
        <dbReference type="ARBA" id="ARBA00022806"/>
    </source>
</evidence>
<evidence type="ECO:0000256" key="19">
    <source>
        <dbReference type="ARBA" id="ARBA00045008"/>
    </source>
</evidence>
<dbReference type="GO" id="GO:0006974">
    <property type="term" value="P:DNA damage response"/>
    <property type="evidence" value="ECO:0007669"/>
    <property type="project" value="UniProtKB-ARBA"/>
</dbReference>
<dbReference type="GO" id="GO:0005524">
    <property type="term" value="F:ATP binding"/>
    <property type="evidence" value="ECO:0007669"/>
    <property type="project" value="UniProtKB-KW"/>
</dbReference>
<evidence type="ECO:0000256" key="14">
    <source>
        <dbReference type="ARBA" id="ARBA00023242"/>
    </source>
</evidence>
<keyword evidence="15" id="KW-0131">Cell cycle</keyword>
<comment type="subcellular location">
    <subcellularLocation>
        <location evidence="2">Nucleus</location>
    </subcellularLocation>
</comment>
<dbReference type="InterPro" id="IPR013020">
    <property type="entry name" value="Rad3/Chl1-like"/>
</dbReference>
<keyword evidence="13" id="KW-0413">Isomerase</keyword>
<dbReference type="Proteomes" id="UP001217582">
    <property type="component" value="Chromosome 6"/>
</dbReference>
<dbReference type="GO" id="GO:0006139">
    <property type="term" value="P:nucleobase-containing compound metabolic process"/>
    <property type="evidence" value="ECO:0007669"/>
    <property type="project" value="InterPro"/>
</dbReference>
<dbReference type="InterPro" id="IPR027417">
    <property type="entry name" value="P-loop_NTPase"/>
</dbReference>
<keyword evidence="6" id="KW-0479">Metal-binding</keyword>
<dbReference type="NCBIfam" id="TIGR00604">
    <property type="entry name" value="rad3"/>
    <property type="match status" value="1"/>
</dbReference>
<dbReference type="GO" id="GO:0051536">
    <property type="term" value="F:iron-sulfur cluster binding"/>
    <property type="evidence" value="ECO:0007669"/>
    <property type="project" value="UniProtKB-KW"/>
</dbReference>
<proteinExistence type="inferred from homology"/>
<dbReference type="SMART" id="SM00488">
    <property type="entry name" value="DEXDc2"/>
    <property type="match status" value="1"/>
</dbReference>
<comment type="function">
    <text evidence="20">ATP-dependent DNA helicase important for chromosome transmission and normal cell cycle progression in G(2)/M. May have a role in changing DNA topology to allow the loading of proteins involved in maintaining sister chromatid cohesion in the vicinity of the centromeres. Has a specific role in chromosome segregation during meiosis II.</text>
</comment>
<dbReference type="InterPro" id="IPR006555">
    <property type="entry name" value="ATP-dep_Helicase_C"/>
</dbReference>
<feature type="domain" description="Helicase ATP-binding" evidence="22">
    <location>
        <begin position="31"/>
        <end position="421"/>
    </location>
</feature>
<dbReference type="SUPFAM" id="SSF52540">
    <property type="entry name" value="P-loop containing nucleoside triphosphate hydrolases"/>
    <property type="match status" value="1"/>
</dbReference>
<dbReference type="PANTHER" id="PTHR11472">
    <property type="entry name" value="DNA REPAIR DEAD HELICASE RAD3/XP-D SUBFAMILY MEMBER"/>
    <property type="match status" value="1"/>
</dbReference>
<dbReference type="Pfam" id="PF13307">
    <property type="entry name" value="Helicase_C_2"/>
    <property type="match status" value="1"/>
</dbReference>
<dbReference type="SMART" id="SM00491">
    <property type="entry name" value="HELICc2"/>
    <property type="match status" value="1"/>
</dbReference>
<evidence type="ECO:0000256" key="20">
    <source>
        <dbReference type="ARBA" id="ARBA00045702"/>
    </source>
</evidence>
<dbReference type="Pfam" id="PF06733">
    <property type="entry name" value="DEAD_2"/>
    <property type="match status" value="1"/>
</dbReference>
<keyword evidence="8 23" id="KW-0378">Hydrolase</keyword>
<evidence type="ECO:0000256" key="18">
    <source>
        <dbReference type="ARBA" id="ARBA00044998"/>
    </source>
</evidence>
<accession>A0AAJ6CP23</accession>
<evidence type="ECO:0000256" key="6">
    <source>
        <dbReference type="ARBA" id="ARBA00022723"/>
    </source>
</evidence>
<keyword evidence="12" id="KW-0411">Iron-sulfur</keyword>
<reference evidence="23 24" key="1">
    <citation type="submission" date="2023-03" db="EMBL/GenBank/DDBJ databases">
        <title>Mating type loci evolution in Malassezia.</title>
        <authorList>
            <person name="Coelho M.A."/>
        </authorList>
    </citation>
    <scope>NUCLEOTIDE SEQUENCE [LARGE SCALE GENOMIC DNA]</scope>
    <source>
        <strain evidence="23 24">CBS 13387</strain>
    </source>
</reference>
<comment type="similarity">
    <text evidence="3">Belongs to the DEAD box helicase family. DEAH subfamily. DDX11/CHL1 sub-subfamily.</text>
</comment>
<organism evidence="23 24">
    <name type="scientific">Malassezia arunalokei</name>
    <dbReference type="NCBI Taxonomy" id="1514897"/>
    <lineage>
        <taxon>Eukaryota</taxon>
        <taxon>Fungi</taxon>
        <taxon>Dikarya</taxon>
        <taxon>Basidiomycota</taxon>
        <taxon>Ustilaginomycotina</taxon>
        <taxon>Malasseziomycetes</taxon>
        <taxon>Malasseziales</taxon>
        <taxon>Malasseziaceae</taxon>
        <taxon>Malassezia</taxon>
    </lineage>
</organism>
<evidence type="ECO:0000256" key="13">
    <source>
        <dbReference type="ARBA" id="ARBA00023235"/>
    </source>
</evidence>
<evidence type="ECO:0000256" key="21">
    <source>
        <dbReference type="ARBA" id="ARBA00048954"/>
    </source>
</evidence>
<dbReference type="GO" id="GO:0003677">
    <property type="term" value="F:DNA binding"/>
    <property type="evidence" value="ECO:0007669"/>
    <property type="project" value="InterPro"/>
</dbReference>
<sequence length="817" mass="92031">MELTVPTASAREALVLPVPGHDAGEDDAVRSRAFQFPYETAYRIQLDLMTAVFQAMEHGQVGVFESPTGTGKTLSLLCSALSWLRMHRQRHIWGQRAAVTADSQDAEPEWVLAHEEAKQREAIEAYETELRERLQHARSARTHVPVTQKRARREKDTLSDDEFLVNDYHDAKDSFLSAEVRAMMHTYESQWKVPKSGDDETRPKIFYASRTHSQLVQLVHEVKRTPYGQGDEPVRCVSLGSRKQMCIHHDVRRIGALFGTEAMNERCLELMEGKKGKRCPYLPAQSDPVGRAEFDTYRDHALAHVQDMEDLVQLGKDMHMCPYFGTRHSARHAELVTLPYNLLLLRDAREALQLTLDGSVVIIDEAHNLIDTLLATYAAELTQAQIEQAVQQVDMYLRRFSMRLRGTNEEQVRILQVLLRALQGLCAQLAESETFSLPDFMSRLGGSVDQINLVHLERWLKDTRIARKMGGYADKVWLETHAAPAHRAVAMHAFEAFLLALCNRATNGRVLVTVDKTQGVRFKYLLLDPRDAFEPIVSSARAIILAGGTMEPMSDFEQLVPRDRFTTFSCGHIVPSSHVMGAVVPLGPKGQTLEFTHASWQQPALLDELAVALGNYTNIVPHGMVVFFPSYATLDAALARWQHTHALERLSRRKKVLIEPKDAKDVDAVLQQYAATIADPPPSSPKGAVLLAVVGAKLSEGINFQDDLARCVVMIGLPFPHAKSRELAERLAFAGEEGRDMYVNMCMRAVNQSMGRAIRHRADYAAFLLLDRRYAREQIQSRLPGWIRTQVQVHDRFGSSIRALAQFFQQMRYGAAT</sequence>
<dbReference type="InterPro" id="IPR002464">
    <property type="entry name" value="DNA/RNA_helicase_DEAH_CS"/>
</dbReference>
<dbReference type="GO" id="GO:0034085">
    <property type="term" value="P:establishment of sister chromatid cohesion"/>
    <property type="evidence" value="ECO:0007669"/>
    <property type="project" value="TreeGrafter"/>
</dbReference>
<evidence type="ECO:0000256" key="8">
    <source>
        <dbReference type="ARBA" id="ARBA00022801"/>
    </source>
</evidence>
<comment type="catalytic activity">
    <reaction evidence="21">
        <text>ATP + H2O = ADP + phosphate + H(+)</text>
        <dbReference type="Rhea" id="RHEA:13065"/>
        <dbReference type="ChEBI" id="CHEBI:15377"/>
        <dbReference type="ChEBI" id="CHEBI:15378"/>
        <dbReference type="ChEBI" id="CHEBI:30616"/>
        <dbReference type="ChEBI" id="CHEBI:43474"/>
        <dbReference type="ChEBI" id="CHEBI:456216"/>
        <dbReference type="EC" id="5.6.2.3"/>
    </reaction>
</comment>
<keyword evidence="7" id="KW-0547">Nucleotide-binding</keyword>
<evidence type="ECO:0000256" key="12">
    <source>
        <dbReference type="ARBA" id="ARBA00023014"/>
    </source>
</evidence>
<dbReference type="InterPro" id="IPR006554">
    <property type="entry name" value="Helicase-like_DEXD_c2"/>
</dbReference>
<evidence type="ECO:0000256" key="3">
    <source>
        <dbReference type="ARBA" id="ARBA00008435"/>
    </source>
</evidence>
<evidence type="ECO:0000256" key="7">
    <source>
        <dbReference type="ARBA" id="ARBA00022741"/>
    </source>
</evidence>
<comment type="cofactor">
    <cofactor evidence="1">
        <name>[4Fe-4S] cluster</name>
        <dbReference type="ChEBI" id="CHEBI:49883"/>
    </cofactor>
</comment>
<dbReference type="PROSITE" id="PS51193">
    <property type="entry name" value="HELICASE_ATP_BIND_2"/>
    <property type="match status" value="1"/>
</dbReference>
<evidence type="ECO:0000256" key="1">
    <source>
        <dbReference type="ARBA" id="ARBA00001966"/>
    </source>
</evidence>
<name>A0AAJ6CP23_9BASI</name>
<dbReference type="EMBL" id="CP119921">
    <property type="protein sequence ID" value="WFD17108.1"/>
    <property type="molecule type" value="Genomic_DNA"/>
</dbReference>
<evidence type="ECO:0000256" key="11">
    <source>
        <dbReference type="ARBA" id="ARBA00023004"/>
    </source>
</evidence>